<protein>
    <submittedName>
        <fullName evidence="2">Uncharacterized protein</fullName>
    </submittedName>
</protein>
<keyword evidence="1" id="KW-1133">Transmembrane helix</keyword>
<gene>
    <name evidence="2" type="ORF">LCGC14_0655020</name>
</gene>
<sequence>MATQQISACSKCGYPLTAEYQGQVESCPLCSTLNEAVSQGVTIPTPLFVGLIAFGLGMFLGPAMIASSTEGQRWLERQIRKG</sequence>
<reference evidence="2" key="1">
    <citation type="journal article" date="2015" name="Nature">
        <title>Complex archaea that bridge the gap between prokaryotes and eukaryotes.</title>
        <authorList>
            <person name="Spang A."/>
            <person name="Saw J.H."/>
            <person name="Jorgensen S.L."/>
            <person name="Zaremba-Niedzwiedzka K."/>
            <person name="Martijn J."/>
            <person name="Lind A.E."/>
            <person name="van Eijk R."/>
            <person name="Schleper C."/>
            <person name="Guy L."/>
            <person name="Ettema T.J."/>
        </authorList>
    </citation>
    <scope>NUCLEOTIDE SEQUENCE</scope>
</reference>
<name>A0A0F9QVB7_9ZZZZ</name>
<accession>A0A0F9QVB7</accession>
<keyword evidence="1" id="KW-0812">Transmembrane</keyword>
<keyword evidence="1" id="KW-0472">Membrane</keyword>
<feature type="transmembrane region" description="Helical" evidence="1">
    <location>
        <begin position="47"/>
        <end position="67"/>
    </location>
</feature>
<organism evidence="2">
    <name type="scientific">marine sediment metagenome</name>
    <dbReference type="NCBI Taxonomy" id="412755"/>
    <lineage>
        <taxon>unclassified sequences</taxon>
        <taxon>metagenomes</taxon>
        <taxon>ecological metagenomes</taxon>
    </lineage>
</organism>
<dbReference type="EMBL" id="LAZR01001231">
    <property type="protein sequence ID" value="KKN48240.1"/>
    <property type="molecule type" value="Genomic_DNA"/>
</dbReference>
<evidence type="ECO:0000313" key="2">
    <source>
        <dbReference type="EMBL" id="KKN48240.1"/>
    </source>
</evidence>
<evidence type="ECO:0000256" key="1">
    <source>
        <dbReference type="SAM" id="Phobius"/>
    </source>
</evidence>
<proteinExistence type="predicted"/>
<comment type="caution">
    <text evidence="2">The sequence shown here is derived from an EMBL/GenBank/DDBJ whole genome shotgun (WGS) entry which is preliminary data.</text>
</comment>
<dbReference type="AlphaFoldDB" id="A0A0F9QVB7"/>